<evidence type="ECO:0000256" key="1">
    <source>
        <dbReference type="ARBA" id="ARBA00004906"/>
    </source>
</evidence>
<dbReference type="InterPro" id="IPR008974">
    <property type="entry name" value="TRAF-like"/>
</dbReference>
<evidence type="ECO:0000259" key="5">
    <source>
        <dbReference type="PROSITE" id="PS50144"/>
    </source>
</evidence>
<dbReference type="GO" id="GO:0016567">
    <property type="term" value="P:protein ubiquitination"/>
    <property type="evidence" value="ECO:0007669"/>
    <property type="project" value="InterPro"/>
</dbReference>
<keyword evidence="7" id="KW-1185">Reference proteome</keyword>
<comment type="similarity">
    <text evidence="2">Belongs to the Tdpoz family.</text>
</comment>
<dbReference type="AlphaFoldDB" id="A0A4U6TMR2"/>
<evidence type="ECO:0000313" key="7">
    <source>
        <dbReference type="Proteomes" id="UP000298652"/>
    </source>
</evidence>
<dbReference type="InterPro" id="IPR011333">
    <property type="entry name" value="SKP1/BTB/POZ_sf"/>
</dbReference>
<sequence length="414" mass="45162">MASTASSRAVAGGCSTSAITTATVSGSHVLRINGYSESRAYGVGSYVASSKFLVAGHSWFLRYYPVGFNEETGDWISFFLIHGGRSSVRAQFKFSLLDLEGNQVHSRNSFCPVAFHGSRCFWGFSSFIKREDFENSNYLRDNSFRVVCDITVFNGFYKEGTMMFVDTVPPSDDLHKDLGRLLASGKGVDVKLKVRDKQFLAHKNVLAARSSVFMAELFGPLKEGEADSVEIHGMEPVVFKAMLDFIYTDNVPEVRTGEEIAMAQNLLVAADRYDLKRLKMICEHNLCSRITKKTAATTLVLAEQHGCNGLKKACFAFLSSLGSLKAVMDTQGYDHLRSSCPSLHDELTPRQVRQAGRQGRQEGHELGEAAEGDKPAVAAALHCIGQEGSPPGEARILASLAAAAGGCFGRWLAL</sequence>
<name>A0A4U6TMR2_SETVI</name>
<dbReference type="PROSITE" id="PS50097">
    <property type="entry name" value="BTB"/>
    <property type="match status" value="1"/>
</dbReference>
<dbReference type="Gene3D" id="3.30.710.10">
    <property type="entry name" value="Potassium Channel Kv1.1, Chain A"/>
    <property type="match status" value="1"/>
</dbReference>
<feature type="domain" description="BTB" evidence="4">
    <location>
        <begin position="188"/>
        <end position="255"/>
    </location>
</feature>
<comment type="pathway">
    <text evidence="1">Protein modification; protein ubiquitination.</text>
</comment>
<dbReference type="Gramene" id="TKW01839">
    <property type="protein sequence ID" value="TKW01839"/>
    <property type="gene ID" value="SEVIR_8G205500v2"/>
</dbReference>
<dbReference type="PROSITE" id="PS50144">
    <property type="entry name" value="MATH"/>
    <property type="match status" value="1"/>
</dbReference>
<dbReference type="SUPFAM" id="SSF54695">
    <property type="entry name" value="POZ domain"/>
    <property type="match status" value="1"/>
</dbReference>
<dbReference type="Gene3D" id="1.25.40.420">
    <property type="match status" value="1"/>
</dbReference>
<dbReference type="PANTHER" id="PTHR26379">
    <property type="entry name" value="BTB/POZ AND MATH DOMAIN-CONTAINING PROTEIN 1"/>
    <property type="match status" value="1"/>
</dbReference>
<feature type="compositionally biased region" description="Basic and acidic residues" evidence="3">
    <location>
        <begin position="359"/>
        <end position="371"/>
    </location>
</feature>
<dbReference type="SMART" id="SM00225">
    <property type="entry name" value="BTB"/>
    <property type="match status" value="1"/>
</dbReference>
<dbReference type="CDD" id="cd00121">
    <property type="entry name" value="MATH"/>
    <property type="match status" value="1"/>
</dbReference>
<gene>
    <name evidence="6" type="ORF">SEVIR_8G205500v2</name>
</gene>
<protein>
    <recommendedName>
        <fullName evidence="8">BTB domain-containing protein</fullName>
    </recommendedName>
</protein>
<dbReference type="Pfam" id="PF00651">
    <property type="entry name" value="BTB"/>
    <property type="match status" value="1"/>
</dbReference>
<dbReference type="Gene3D" id="2.60.210.10">
    <property type="entry name" value="Apoptosis, Tumor Necrosis Factor Receptor Associated Protein 2, Chain A"/>
    <property type="match status" value="1"/>
</dbReference>
<dbReference type="InterPro" id="IPR045005">
    <property type="entry name" value="BPM1-6"/>
</dbReference>
<reference evidence="6" key="1">
    <citation type="submission" date="2019-03" db="EMBL/GenBank/DDBJ databases">
        <title>WGS assembly of Setaria viridis.</title>
        <authorList>
            <person name="Huang P."/>
            <person name="Jenkins J."/>
            <person name="Grimwood J."/>
            <person name="Barry K."/>
            <person name="Healey A."/>
            <person name="Mamidi S."/>
            <person name="Sreedasyam A."/>
            <person name="Shu S."/>
            <person name="Feldman M."/>
            <person name="Wu J."/>
            <person name="Yu Y."/>
            <person name="Chen C."/>
            <person name="Johnson J."/>
            <person name="Rokhsar D."/>
            <person name="Baxter I."/>
            <person name="Schmutz J."/>
            <person name="Brutnell T."/>
            <person name="Kellogg E."/>
        </authorList>
    </citation>
    <scope>NUCLEOTIDE SEQUENCE [LARGE SCALE GENOMIC DNA]</scope>
</reference>
<dbReference type="InterPro" id="IPR056423">
    <property type="entry name" value="BACK_BPM_SPOP"/>
</dbReference>
<dbReference type="Pfam" id="PF24570">
    <property type="entry name" value="BACK_BPM_SPOP"/>
    <property type="match status" value="1"/>
</dbReference>
<evidence type="ECO:0000256" key="2">
    <source>
        <dbReference type="ARBA" id="ARBA00010846"/>
    </source>
</evidence>
<evidence type="ECO:0000313" key="6">
    <source>
        <dbReference type="EMBL" id="TKW01839.1"/>
    </source>
</evidence>
<evidence type="ECO:0000259" key="4">
    <source>
        <dbReference type="PROSITE" id="PS50097"/>
    </source>
</evidence>
<feature type="domain" description="MATH" evidence="5">
    <location>
        <begin position="25"/>
        <end position="150"/>
    </location>
</feature>
<proteinExistence type="inferred from homology"/>
<evidence type="ECO:0000256" key="3">
    <source>
        <dbReference type="SAM" id="MobiDB-lite"/>
    </source>
</evidence>
<feature type="region of interest" description="Disordered" evidence="3">
    <location>
        <begin position="349"/>
        <end position="371"/>
    </location>
</feature>
<dbReference type="OMA" id="FLRYYPV"/>
<dbReference type="SUPFAM" id="SSF49599">
    <property type="entry name" value="TRAF domain-like"/>
    <property type="match status" value="1"/>
</dbReference>
<organism evidence="6 7">
    <name type="scientific">Setaria viridis</name>
    <name type="common">Green bristlegrass</name>
    <name type="synonym">Setaria italica subsp. viridis</name>
    <dbReference type="NCBI Taxonomy" id="4556"/>
    <lineage>
        <taxon>Eukaryota</taxon>
        <taxon>Viridiplantae</taxon>
        <taxon>Streptophyta</taxon>
        <taxon>Embryophyta</taxon>
        <taxon>Tracheophyta</taxon>
        <taxon>Spermatophyta</taxon>
        <taxon>Magnoliopsida</taxon>
        <taxon>Liliopsida</taxon>
        <taxon>Poales</taxon>
        <taxon>Poaceae</taxon>
        <taxon>PACMAD clade</taxon>
        <taxon>Panicoideae</taxon>
        <taxon>Panicodae</taxon>
        <taxon>Paniceae</taxon>
        <taxon>Cenchrinae</taxon>
        <taxon>Setaria</taxon>
    </lineage>
</organism>
<dbReference type="PANTHER" id="PTHR26379:SF457">
    <property type="entry name" value="BTB DOMAIN-CONTAINING PROTEIN"/>
    <property type="match status" value="1"/>
</dbReference>
<dbReference type="InterPro" id="IPR002083">
    <property type="entry name" value="MATH/TRAF_dom"/>
</dbReference>
<accession>A0A4U6TMR2</accession>
<dbReference type="Proteomes" id="UP000298652">
    <property type="component" value="Chromosome 8"/>
</dbReference>
<dbReference type="EMBL" id="CM016559">
    <property type="protein sequence ID" value="TKW01839.1"/>
    <property type="molecule type" value="Genomic_DNA"/>
</dbReference>
<dbReference type="Pfam" id="PF22486">
    <property type="entry name" value="MATH_2"/>
    <property type="match status" value="1"/>
</dbReference>
<dbReference type="InterPro" id="IPR000210">
    <property type="entry name" value="BTB/POZ_dom"/>
</dbReference>
<evidence type="ECO:0008006" key="8">
    <source>
        <dbReference type="Google" id="ProtNLM"/>
    </source>
</evidence>